<organism evidence="1 2">
    <name type="scientific">Zoarces viviparus</name>
    <name type="common">Viviparous eelpout</name>
    <name type="synonym">Blennius viviparus</name>
    <dbReference type="NCBI Taxonomy" id="48416"/>
    <lineage>
        <taxon>Eukaryota</taxon>
        <taxon>Metazoa</taxon>
        <taxon>Chordata</taxon>
        <taxon>Craniata</taxon>
        <taxon>Vertebrata</taxon>
        <taxon>Euteleostomi</taxon>
        <taxon>Actinopterygii</taxon>
        <taxon>Neopterygii</taxon>
        <taxon>Teleostei</taxon>
        <taxon>Neoteleostei</taxon>
        <taxon>Acanthomorphata</taxon>
        <taxon>Eupercaria</taxon>
        <taxon>Perciformes</taxon>
        <taxon>Cottioidei</taxon>
        <taxon>Zoarcales</taxon>
        <taxon>Zoarcidae</taxon>
        <taxon>Zoarcinae</taxon>
        <taxon>Zoarces</taxon>
    </lineage>
</organism>
<evidence type="ECO:0008006" key="3">
    <source>
        <dbReference type="Google" id="ProtNLM"/>
    </source>
</evidence>
<dbReference type="Proteomes" id="UP001488805">
    <property type="component" value="Unassembled WGS sequence"/>
</dbReference>
<dbReference type="GO" id="GO:0006955">
    <property type="term" value="P:immune response"/>
    <property type="evidence" value="ECO:0007669"/>
    <property type="project" value="TreeGrafter"/>
</dbReference>
<keyword evidence="2" id="KW-1185">Reference proteome</keyword>
<dbReference type="InterPro" id="IPR027417">
    <property type="entry name" value="P-loop_NTPase"/>
</dbReference>
<dbReference type="AlphaFoldDB" id="A0AAW1FJZ1"/>
<name>A0AAW1FJZ1_ZOAVI</name>
<proteinExistence type="predicted"/>
<reference evidence="1 2" key="1">
    <citation type="journal article" date="2024" name="Genome Biol. Evol.">
        <title>Chromosome-level genome assembly of the viviparous eelpout Zoarces viviparus.</title>
        <authorList>
            <person name="Fuhrmann N."/>
            <person name="Brasseur M.V."/>
            <person name="Bakowski C.E."/>
            <person name="Podsiadlowski L."/>
            <person name="Prost S."/>
            <person name="Krehenwinkel H."/>
            <person name="Mayer C."/>
        </authorList>
    </citation>
    <scope>NUCLEOTIDE SEQUENCE [LARGE SCALE GENOMIC DNA]</scope>
    <source>
        <strain evidence="1">NO-MEL_2022_Ind0_liver</strain>
    </source>
</reference>
<evidence type="ECO:0000313" key="1">
    <source>
        <dbReference type="EMBL" id="KAK9534946.1"/>
    </source>
</evidence>
<dbReference type="EMBL" id="JBCEZU010000056">
    <property type="protein sequence ID" value="KAK9534946.1"/>
    <property type="molecule type" value="Genomic_DNA"/>
</dbReference>
<dbReference type="SUPFAM" id="SSF52540">
    <property type="entry name" value="P-loop containing nucleoside triphosphate hydrolases"/>
    <property type="match status" value="1"/>
</dbReference>
<gene>
    <name evidence="1" type="ORF">VZT92_007359</name>
</gene>
<dbReference type="PANTHER" id="PTHR14241">
    <property type="entry name" value="INTERFERON-INDUCED PROTEIN 44"/>
    <property type="match status" value="1"/>
</dbReference>
<dbReference type="Gene3D" id="3.40.50.300">
    <property type="entry name" value="P-loop containing nucleotide triphosphate hydrolases"/>
    <property type="match status" value="1"/>
</dbReference>
<evidence type="ECO:0000313" key="2">
    <source>
        <dbReference type="Proteomes" id="UP001488805"/>
    </source>
</evidence>
<comment type="caution">
    <text evidence="1">The sequence shown here is derived from an EMBL/GenBank/DDBJ whole genome shotgun (WGS) entry which is preliminary data.</text>
</comment>
<protein>
    <recommendedName>
        <fullName evidence="3">G domain-containing protein</fullName>
    </recommendedName>
</protein>
<sequence length="287" mass="32234">MTRLWKNWAPESLMAEWRSIPWGYKNKDRQFVEDYQPYNKEVKQLRVLLHGPVGAGKSSFLNSVDSALQGRVTGRALADNANAGESFSRKHRTYQINKGGPGTFYPFVFTDLMGLEKGTKKGVCVEDIKQAIKGHIKDGYNINPCSKISEDNPNYNKDPTLNDQVHVLVCVIDANTEIILDDESVKKMRDVRLAARDLGIPQVAILTKIDEACPEVKADIKNVYKSKYLKEVVDDLSAKLGFIPTCIFPVKNYQSEIETNEEVDTLILSALNMIINLGEDYVNSLST</sequence>
<accession>A0AAW1FJZ1</accession>
<dbReference type="PANTHER" id="PTHR14241:SF1">
    <property type="entry name" value="INTERFERON-INDUCED PROTEIN 44-RELATED"/>
    <property type="match status" value="1"/>
</dbReference>